<name>A0A0A9C8C2_ARUDO</name>
<proteinExistence type="predicted"/>
<protein>
    <submittedName>
        <fullName evidence="1">Uncharacterized protein</fullName>
    </submittedName>
</protein>
<dbReference type="AlphaFoldDB" id="A0A0A9C8C2"/>
<dbReference type="EMBL" id="GBRH01226069">
    <property type="protein sequence ID" value="JAD71826.1"/>
    <property type="molecule type" value="Transcribed_RNA"/>
</dbReference>
<accession>A0A0A9C8C2</accession>
<reference evidence="1" key="1">
    <citation type="submission" date="2014-09" db="EMBL/GenBank/DDBJ databases">
        <authorList>
            <person name="Magalhaes I.L.F."/>
            <person name="Oliveira U."/>
            <person name="Santos F.R."/>
            <person name="Vidigal T.H.D.A."/>
            <person name="Brescovit A.D."/>
            <person name="Santos A.J."/>
        </authorList>
    </citation>
    <scope>NUCLEOTIDE SEQUENCE</scope>
    <source>
        <tissue evidence="1">Shoot tissue taken approximately 20 cm above the soil surface</tissue>
    </source>
</reference>
<reference evidence="1" key="2">
    <citation type="journal article" date="2015" name="Data Brief">
        <title>Shoot transcriptome of the giant reed, Arundo donax.</title>
        <authorList>
            <person name="Barrero R.A."/>
            <person name="Guerrero F.D."/>
            <person name="Moolhuijzen P."/>
            <person name="Goolsby J.A."/>
            <person name="Tidwell J."/>
            <person name="Bellgard S.E."/>
            <person name="Bellgard M.I."/>
        </authorList>
    </citation>
    <scope>NUCLEOTIDE SEQUENCE</scope>
    <source>
        <tissue evidence="1">Shoot tissue taken approximately 20 cm above the soil surface</tissue>
    </source>
</reference>
<organism evidence="1">
    <name type="scientific">Arundo donax</name>
    <name type="common">Giant reed</name>
    <name type="synonym">Donax arundinaceus</name>
    <dbReference type="NCBI Taxonomy" id="35708"/>
    <lineage>
        <taxon>Eukaryota</taxon>
        <taxon>Viridiplantae</taxon>
        <taxon>Streptophyta</taxon>
        <taxon>Embryophyta</taxon>
        <taxon>Tracheophyta</taxon>
        <taxon>Spermatophyta</taxon>
        <taxon>Magnoliopsida</taxon>
        <taxon>Liliopsida</taxon>
        <taxon>Poales</taxon>
        <taxon>Poaceae</taxon>
        <taxon>PACMAD clade</taxon>
        <taxon>Arundinoideae</taxon>
        <taxon>Arundineae</taxon>
        <taxon>Arundo</taxon>
    </lineage>
</organism>
<sequence length="24" mass="2686">MDKINSSAILILFANSCYNNDPIE</sequence>
<evidence type="ECO:0000313" key="1">
    <source>
        <dbReference type="EMBL" id="JAD71826.1"/>
    </source>
</evidence>